<feature type="region of interest" description="Disordered" evidence="1">
    <location>
        <begin position="393"/>
        <end position="432"/>
    </location>
</feature>
<feature type="compositionally biased region" description="Polar residues" evidence="1">
    <location>
        <begin position="218"/>
        <end position="228"/>
    </location>
</feature>
<dbReference type="InterPro" id="IPR011990">
    <property type="entry name" value="TPR-like_helical_dom_sf"/>
</dbReference>
<organism evidence="2 3">
    <name type="scientific">Cryoendolithus antarcticus</name>
    <dbReference type="NCBI Taxonomy" id="1507870"/>
    <lineage>
        <taxon>Eukaryota</taxon>
        <taxon>Fungi</taxon>
        <taxon>Dikarya</taxon>
        <taxon>Ascomycota</taxon>
        <taxon>Pezizomycotina</taxon>
        <taxon>Dothideomycetes</taxon>
        <taxon>Dothideomycetidae</taxon>
        <taxon>Cladosporiales</taxon>
        <taxon>Cladosporiaceae</taxon>
        <taxon>Cryoendolithus</taxon>
    </lineage>
</organism>
<name>A0A1V8SWL2_9PEZI</name>
<evidence type="ECO:0000256" key="1">
    <source>
        <dbReference type="SAM" id="MobiDB-lite"/>
    </source>
</evidence>
<comment type="caution">
    <text evidence="2">The sequence shown here is derived from an EMBL/GenBank/DDBJ whole genome shotgun (WGS) entry which is preliminary data.</text>
</comment>
<feature type="compositionally biased region" description="Pro residues" evidence="1">
    <location>
        <begin position="413"/>
        <end position="424"/>
    </location>
</feature>
<proteinExistence type="predicted"/>
<reference evidence="3" key="1">
    <citation type="submission" date="2017-03" db="EMBL/GenBank/DDBJ databases">
        <title>Genomes of endolithic fungi from Antarctica.</title>
        <authorList>
            <person name="Coleine C."/>
            <person name="Masonjones S."/>
            <person name="Stajich J.E."/>
        </authorList>
    </citation>
    <scope>NUCLEOTIDE SEQUENCE [LARGE SCALE GENOMIC DNA]</scope>
    <source>
        <strain evidence="3">CCFEE 5527</strain>
    </source>
</reference>
<dbReference type="AlphaFoldDB" id="A0A1V8SWL2"/>
<dbReference type="STRING" id="1507870.A0A1V8SWL2"/>
<dbReference type="InParanoid" id="A0A1V8SWL2"/>
<keyword evidence="3" id="KW-1185">Reference proteome</keyword>
<dbReference type="EMBL" id="NAJO01000025">
    <property type="protein sequence ID" value="OQO03272.1"/>
    <property type="molecule type" value="Genomic_DNA"/>
</dbReference>
<feature type="compositionally biased region" description="Polar residues" evidence="1">
    <location>
        <begin position="184"/>
        <end position="198"/>
    </location>
</feature>
<feature type="compositionally biased region" description="Low complexity" evidence="1">
    <location>
        <begin position="201"/>
        <end position="217"/>
    </location>
</feature>
<dbReference type="Proteomes" id="UP000192596">
    <property type="component" value="Unassembled WGS sequence"/>
</dbReference>
<feature type="region of interest" description="Disordered" evidence="1">
    <location>
        <begin position="179"/>
        <end position="280"/>
    </location>
</feature>
<evidence type="ECO:0000313" key="3">
    <source>
        <dbReference type="Proteomes" id="UP000192596"/>
    </source>
</evidence>
<dbReference type="OrthoDB" id="3642326at2759"/>
<sequence>MPPTRTRESLSSSQELDLWEHACLLYHSYEWQEAADAFATLAQMASDDSKSMRCRVNAGLILARLGDLPDARVAFLLASKKNNRCPLTHFLLGLVAVEMEDLLPALASFELCALRMEDEGVISYHTEGLKLRLHEQLVADNISKVRTIVDGQAALPGVKLLPPSLDGIPADLLFEAPAREASNRRSTMGSSLFSTTRKPPTRASSSTAQSRRSFASTYTRRSTLTRPTTVDMKRSFAPVLPPGSVRGSDQGDDRTIRIGSSHSSSPDSFHPSLLPAPLAPRMIPKTTTPPKSNHAPREAAFDYKSTRELARFIRYTGPSTGGTKNFDVDRDYMLHLLKDTGGNTGSATPSTLEEVAEKRPLRRRASDMYGSVLDYYITAAEIRRKSLPEIARMESQSNERTAARSPFIEPRSAPTPPSQLPSPAPGRGAKAEHIASVLQRRLSNTPTPSLVSSAGIFRMGLKDARARGWHL</sequence>
<feature type="compositionally biased region" description="Low complexity" evidence="1">
    <location>
        <begin position="260"/>
        <end position="272"/>
    </location>
</feature>
<gene>
    <name evidence="2" type="ORF">B0A48_11528</name>
</gene>
<dbReference type="Gene3D" id="1.25.40.10">
    <property type="entry name" value="Tetratricopeptide repeat domain"/>
    <property type="match status" value="1"/>
</dbReference>
<dbReference type="SUPFAM" id="SSF48452">
    <property type="entry name" value="TPR-like"/>
    <property type="match status" value="1"/>
</dbReference>
<protein>
    <submittedName>
        <fullName evidence="2">Uncharacterized protein</fullName>
    </submittedName>
</protein>
<accession>A0A1V8SWL2</accession>
<evidence type="ECO:0000313" key="2">
    <source>
        <dbReference type="EMBL" id="OQO03272.1"/>
    </source>
</evidence>